<evidence type="ECO:0000313" key="2">
    <source>
        <dbReference type="EMBL" id="MBA9028698.1"/>
    </source>
</evidence>
<dbReference type="Proteomes" id="UP000626697">
    <property type="component" value="Unassembled WGS sequence"/>
</dbReference>
<proteinExistence type="predicted"/>
<name>A0ABR6CUI9_9BACI</name>
<sequence>MNNITGVLKLHYRDKWSWIYIPAIILFSSFAVNLIVSFLFMNQEDMYTGGITSIVIYVFVAGIMVVGKTFSFAIGMSIRRIDYYIGTAIIGIISSALFTSLIFLFAQLEKVTDGWGTKLHFFHFSYINDGALIEQFTLYLILFLNMFFLGFIISSFARRFGYKGMFIGALVTLLLGSLAIFLLHHFEVWGSIFSWFANHTAVQIAYWLVPLTLLYLLGSYRMLRRAVV</sequence>
<feature type="transmembrane region" description="Helical" evidence="1">
    <location>
        <begin position="47"/>
        <end position="71"/>
    </location>
</feature>
<keyword evidence="1" id="KW-0472">Membrane</keyword>
<feature type="transmembrane region" description="Helical" evidence="1">
    <location>
        <begin position="83"/>
        <end position="106"/>
    </location>
</feature>
<gene>
    <name evidence="2" type="ORF">HNP81_004018</name>
</gene>
<feature type="transmembrane region" description="Helical" evidence="1">
    <location>
        <begin position="136"/>
        <end position="157"/>
    </location>
</feature>
<feature type="transmembrane region" description="Helical" evidence="1">
    <location>
        <begin position="204"/>
        <end position="223"/>
    </location>
</feature>
<evidence type="ECO:0000313" key="3">
    <source>
        <dbReference type="Proteomes" id="UP000626697"/>
    </source>
</evidence>
<organism evidence="2 3">
    <name type="scientific">Peribacillus huizhouensis</name>
    <dbReference type="NCBI Taxonomy" id="1501239"/>
    <lineage>
        <taxon>Bacteria</taxon>
        <taxon>Bacillati</taxon>
        <taxon>Bacillota</taxon>
        <taxon>Bacilli</taxon>
        <taxon>Bacillales</taxon>
        <taxon>Bacillaceae</taxon>
        <taxon>Peribacillus</taxon>
    </lineage>
</organism>
<evidence type="ECO:0000256" key="1">
    <source>
        <dbReference type="SAM" id="Phobius"/>
    </source>
</evidence>
<dbReference type="RefSeq" id="WP_028389725.1">
    <property type="nucleotide sequence ID" value="NZ_JACJHX010000017.1"/>
</dbReference>
<protein>
    <submittedName>
        <fullName evidence="2">MFS family permease</fullName>
    </submittedName>
</protein>
<comment type="caution">
    <text evidence="2">The sequence shown here is derived from an EMBL/GenBank/DDBJ whole genome shotgun (WGS) entry which is preliminary data.</text>
</comment>
<keyword evidence="1" id="KW-0812">Transmembrane</keyword>
<feature type="transmembrane region" description="Helical" evidence="1">
    <location>
        <begin position="18"/>
        <end position="41"/>
    </location>
</feature>
<accession>A0ABR6CUI9</accession>
<keyword evidence="1" id="KW-1133">Transmembrane helix</keyword>
<reference evidence="2 3" key="1">
    <citation type="submission" date="2020-08" db="EMBL/GenBank/DDBJ databases">
        <title>Genomic Encyclopedia of Type Strains, Phase IV (KMG-IV): sequencing the most valuable type-strain genomes for metagenomic binning, comparative biology and taxonomic classification.</title>
        <authorList>
            <person name="Goeker M."/>
        </authorList>
    </citation>
    <scope>NUCLEOTIDE SEQUENCE [LARGE SCALE GENOMIC DNA]</scope>
    <source>
        <strain evidence="2 3">DSM 105481</strain>
    </source>
</reference>
<keyword evidence="3" id="KW-1185">Reference proteome</keyword>
<dbReference type="EMBL" id="JACJHX010000017">
    <property type="protein sequence ID" value="MBA9028698.1"/>
    <property type="molecule type" value="Genomic_DNA"/>
</dbReference>
<feature type="transmembrane region" description="Helical" evidence="1">
    <location>
        <begin position="164"/>
        <end position="184"/>
    </location>
</feature>